<evidence type="ECO:0000313" key="1">
    <source>
        <dbReference type="EMBL" id="KKN59649.1"/>
    </source>
</evidence>
<comment type="caution">
    <text evidence="1">The sequence shown here is derived from an EMBL/GenBank/DDBJ whole genome shotgun (WGS) entry which is preliminary data.</text>
</comment>
<gene>
    <name evidence="1" type="ORF">LCGC14_0539760</name>
</gene>
<sequence length="62" mass="6833">MAGTTMNQAIVATRAEANTLASKYRKKYGRATVVKKKTLASLMKAAPGKYNRFFYIVTGSEK</sequence>
<reference evidence="1" key="1">
    <citation type="journal article" date="2015" name="Nature">
        <title>Complex archaea that bridge the gap between prokaryotes and eukaryotes.</title>
        <authorList>
            <person name="Spang A."/>
            <person name="Saw J.H."/>
            <person name="Jorgensen S.L."/>
            <person name="Zaremba-Niedzwiedzka K."/>
            <person name="Martijn J."/>
            <person name="Lind A.E."/>
            <person name="van Eijk R."/>
            <person name="Schleper C."/>
            <person name="Guy L."/>
            <person name="Ettema T.J."/>
        </authorList>
    </citation>
    <scope>NUCLEOTIDE SEQUENCE</scope>
</reference>
<name>A0A0F9RXS8_9ZZZZ</name>
<dbReference type="EMBL" id="LAZR01000719">
    <property type="protein sequence ID" value="KKN59649.1"/>
    <property type="molecule type" value="Genomic_DNA"/>
</dbReference>
<accession>A0A0F9RXS8</accession>
<protein>
    <submittedName>
        <fullName evidence="1">Uncharacterized protein</fullName>
    </submittedName>
</protein>
<organism evidence="1">
    <name type="scientific">marine sediment metagenome</name>
    <dbReference type="NCBI Taxonomy" id="412755"/>
    <lineage>
        <taxon>unclassified sequences</taxon>
        <taxon>metagenomes</taxon>
        <taxon>ecological metagenomes</taxon>
    </lineage>
</organism>
<dbReference type="AlphaFoldDB" id="A0A0F9RXS8"/>
<proteinExistence type="predicted"/>